<evidence type="ECO:0000313" key="6">
    <source>
        <dbReference type="EMBL" id="PNR39338.1"/>
    </source>
</evidence>
<dbReference type="Pfam" id="PF01369">
    <property type="entry name" value="Sec7"/>
    <property type="match status" value="1"/>
</dbReference>
<dbReference type="InterPro" id="IPR016024">
    <property type="entry name" value="ARM-type_fold"/>
</dbReference>
<dbReference type="Pfam" id="PF12783">
    <property type="entry name" value="Sec7-like_HUS"/>
    <property type="match status" value="1"/>
</dbReference>
<feature type="compositionally biased region" description="Polar residues" evidence="4">
    <location>
        <begin position="241"/>
        <end position="268"/>
    </location>
</feature>
<reference evidence="6 8" key="2">
    <citation type="journal article" date="2018" name="Plant J.">
        <title>The Physcomitrella patens chromosome-scale assembly reveals moss genome structure and evolution.</title>
        <authorList>
            <person name="Lang D."/>
            <person name="Ullrich K.K."/>
            <person name="Murat F."/>
            <person name="Fuchs J."/>
            <person name="Jenkins J."/>
            <person name="Haas F.B."/>
            <person name="Piednoel M."/>
            <person name="Gundlach H."/>
            <person name="Van Bel M."/>
            <person name="Meyberg R."/>
            <person name="Vives C."/>
            <person name="Morata J."/>
            <person name="Symeonidi A."/>
            <person name="Hiss M."/>
            <person name="Muchero W."/>
            <person name="Kamisugi Y."/>
            <person name="Saleh O."/>
            <person name="Blanc G."/>
            <person name="Decker E.L."/>
            <person name="van Gessel N."/>
            <person name="Grimwood J."/>
            <person name="Hayes R.D."/>
            <person name="Graham S.W."/>
            <person name="Gunter L.E."/>
            <person name="McDaniel S.F."/>
            <person name="Hoernstein S.N.W."/>
            <person name="Larsson A."/>
            <person name="Li F.W."/>
            <person name="Perroud P.F."/>
            <person name="Phillips J."/>
            <person name="Ranjan P."/>
            <person name="Rokshar D.S."/>
            <person name="Rothfels C.J."/>
            <person name="Schneider L."/>
            <person name="Shu S."/>
            <person name="Stevenson D.W."/>
            <person name="Thummler F."/>
            <person name="Tillich M."/>
            <person name="Villarreal Aguilar J.C."/>
            <person name="Widiez T."/>
            <person name="Wong G.K."/>
            <person name="Wymore A."/>
            <person name="Zhang Y."/>
            <person name="Zimmer A.D."/>
            <person name="Quatrano R.S."/>
            <person name="Mayer K.F.X."/>
            <person name="Goodstein D."/>
            <person name="Casacuberta J.M."/>
            <person name="Vandepoele K."/>
            <person name="Reski R."/>
            <person name="Cuming A.C."/>
            <person name="Tuskan G.A."/>
            <person name="Maumus F."/>
            <person name="Salse J."/>
            <person name="Schmutz J."/>
            <person name="Rensing S.A."/>
        </authorList>
    </citation>
    <scope>NUCLEOTIDE SEQUENCE [LARGE SCALE GENOMIC DNA]</scope>
    <source>
        <strain evidence="7 8">cv. Gransden 2004</strain>
    </source>
</reference>
<dbReference type="FunCoup" id="A0A2K1JCV3">
    <property type="interactions" value="4404"/>
</dbReference>
<dbReference type="Gene3D" id="1.10.220.20">
    <property type="match status" value="1"/>
</dbReference>
<dbReference type="OMA" id="ILWTRSP"/>
<dbReference type="RefSeq" id="XP_024396696.1">
    <property type="nucleotide sequence ID" value="XM_024540928.2"/>
</dbReference>
<dbReference type="Gramene" id="Pp3c15_11320V3.1">
    <property type="protein sequence ID" value="Pp3c15_11320V3.1"/>
    <property type="gene ID" value="Pp3c15_11320"/>
</dbReference>
<dbReference type="PANTHER" id="PTHR10663">
    <property type="entry name" value="GUANYL-NUCLEOTIDE EXCHANGE FACTOR"/>
    <property type="match status" value="1"/>
</dbReference>
<dbReference type="Gene3D" id="1.10.1000.11">
    <property type="entry name" value="Arf Nucleotide-binding Site Opener,domain 2"/>
    <property type="match status" value="1"/>
</dbReference>
<dbReference type="KEGG" id="ppp:112292439"/>
<evidence type="ECO:0000259" key="5">
    <source>
        <dbReference type="PROSITE" id="PS50190"/>
    </source>
</evidence>
<evidence type="ECO:0000313" key="7">
    <source>
        <dbReference type="EnsemblPlants" id="Pp3c15_11320V3.1"/>
    </source>
</evidence>
<dbReference type="GO" id="GO:0032012">
    <property type="term" value="P:regulation of ARF protein signal transduction"/>
    <property type="evidence" value="ECO:0007669"/>
    <property type="project" value="InterPro"/>
</dbReference>
<reference evidence="7" key="3">
    <citation type="submission" date="2020-12" db="UniProtKB">
        <authorList>
            <consortium name="EnsemblPlants"/>
        </authorList>
    </citation>
    <scope>IDENTIFICATION</scope>
</reference>
<dbReference type="GO" id="GO:0016020">
    <property type="term" value="C:membrane"/>
    <property type="evidence" value="ECO:0007669"/>
    <property type="project" value="UniProtKB-SubCell"/>
</dbReference>
<dbReference type="InterPro" id="IPR023394">
    <property type="entry name" value="Sec7_C_sf"/>
</dbReference>
<dbReference type="CDD" id="cd00171">
    <property type="entry name" value="Sec7"/>
    <property type="match status" value="1"/>
</dbReference>
<accession>A0A2K1JCV3</accession>
<dbReference type="GO" id="GO:0012505">
    <property type="term" value="C:endomembrane system"/>
    <property type="evidence" value="ECO:0007669"/>
    <property type="project" value="UniProtKB-ARBA"/>
</dbReference>
<dbReference type="GO" id="GO:0005085">
    <property type="term" value="F:guanyl-nucleotide exchange factor activity"/>
    <property type="evidence" value="ECO:0000318"/>
    <property type="project" value="GO_Central"/>
</dbReference>
<evidence type="ECO:0000256" key="3">
    <source>
        <dbReference type="ARBA" id="ARBA00022658"/>
    </source>
</evidence>
<dbReference type="GeneID" id="112292439"/>
<protein>
    <recommendedName>
        <fullName evidence="5">SEC7 domain-containing protein</fullName>
    </recommendedName>
</protein>
<evidence type="ECO:0000256" key="4">
    <source>
        <dbReference type="SAM" id="MobiDB-lite"/>
    </source>
</evidence>
<dbReference type="Pfam" id="PF23325">
    <property type="entry name" value="TPR_28"/>
    <property type="match status" value="1"/>
</dbReference>
<dbReference type="Proteomes" id="UP000006727">
    <property type="component" value="Chromosome 15"/>
</dbReference>
<dbReference type="PROSITE" id="PS50190">
    <property type="entry name" value="SEC7"/>
    <property type="match status" value="1"/>
</dbReference>
<feature type="region of interest" description="Disordered" evidence="4">
    <location>
        <begin position="1454"/>
        <end position="1477"/>
    </location>
</feature>
<dbReference type="InterPro" id="IPR035999">
    <property type="entry name" value="Sec7_dom_sf"/>
</dbReference>
<feature type="compositionally biased region" description="Polar residues" evidence="4">
    <location>
        <begin position="1464"/>
        <end position="1473"/>
    </location>
</feature>
<feature type="region of interest" description="Disordered" evidence="4">
    <location>
        <begin position="935"/>
        <end position="957"/>
    </location>
</feature>
<dbReference type="RefSeq" id="XP_024396695.1">
    <property type="nucleotide sequence ID" value="XM_024540927.2"/>
</dbReference>
<keyword evidence="8" id="KW-1185">Reference proteome</keyword>
<dbReference type="STRING" id="3218.A0A2K1JCV3"/>
<dbReference type="SUPFAM" id="SSF48371">
    <property type="entry name" value="ARM repeat"/>
    <property type="match status" value="1"/>
</dbReference>
<dbReference type="EnsemblPlants" id="Pp3c15_11320V3.2">
    <property type="protein sequence ID" value="Pp3c15_11320V3.2"/>
    <property type="gene ID" value="Pp3c15_11320"/>
</dbReference>
<evidence type="ECO:0000256" key="1">
    <source>
        <dbReference type="ARBA" id="ARBA00004287"/>
    </source>
</evidence>
<feature type="domain" description="SEC7" evidence="5">
    <location>
        <begin position="573"/>
        <end position="762"/>
    </location>
</feature>
<dbReference type="GO" id="GO:0016192">
    <property type="term" value="P:vesicle-mediated transport"/>
    <property type="evidence" value="ECO:0007669"/>
    <property type="project" value="UniProtKB-ARBA"/>
</dbReference>
<dbReference type="InterPro" id="IPR056604">
    <property type="entry name" value="GBF1-like_TPR"/>
</dbReference>
<evidence type="ECO:0000313" key="8">
    <source>
        <dbReference type="Proteomes" id="UP000006727"/>
    </source>
</evidence>
<dbReference type="GO" id="GO:0005829">
    <property type="term" value="C:cytosol"/>
    <property type="evidence" value="ECO:0007669"/>
    <property type="project" value="UniProtKB-SubCell"/>
</dbReference>
<sequence>MSRSIGTPGLEMEGEGREQARRSRVSLACMVNYEVSAVLAVMRRNARWAGRFSASDDQLEHPLIRSLKGLRRLVFTWRQPWPSIDPCLYLSPFLDVIRSDETGAQITGVALSAVYKMVHLNFFDLNTAHVDIAMHTVVDSVTSCRFEVTDPASEEVVLMKILQVLLACMKSEAGALLSDRDVCNIVNTTFRVVHQAGSKGELLQRTARFTMHELVRAVFSHLPTLKPTNLTIGVTPLSTEISSNPGNVADQSGSEEGNSFSGPVQTDENPFRDGSLDVADAGRALKISDKSSEEDTIVLPPLDGKDGGGHAAIGTVGSAEDSNFAAYGVPCMVEIFSFLCSLLNIADPQGLGQLVLASDEDSPQFALMLINSALELGGEAFRNHPKLLALIQDELFRNLMEIGLSQNPLVLSLVFGVVLNLYHHLRVLMKLQLEAFFSFVLIRLASGKYGATYQQQEVALEALVDFCRQPTFMPEMYANFDCDTSLSNTFEDLVNLLSKNAFPVNCPLSAMHVLALEGLLAVAQSMADRVDTAVPAFASSTSPSNLAGDNPEYVPFWTLKCENYDDPLSWVQFVKHQKYIKGRLMVGADHFNRDPKKGLEFLQGMQLLPSEPDPKSLACFIRYCTGLNKSVIGDYLGNPDEFCLRVLDEFAQTFDFSNMGIDAALRVFLEGFRLPGEAQKIHRIVEAFADRYYQQSKGILASKDAAFVLSYSVIMLNTDQHNKQVRKKMTEDDFIKNLRKINDGQDLPRSMLSELYHSIVRDEIRISYDSGAGVAEMTHSRWIDLIRRSMITTPYITCDERPLLDYDMFPVLSGPSIAAISVVFDHAEDEEVMQLCIDGFLAAAKISASHRLEDVVDDLVVSLCKFTTLLNPFSSDEEPVIAFGDDKKARMATVAVFDIANKYGDFIRTGWRNILDCILRLQKLGLLPARVANESVEDTDARGDSTSSKLAGSSSTVAPMPDLIRHRRRNTGLMSRFSQLLSLESDEPPSAPTEEELAAQQRALQCVESCRIDQIFTDSKFLQAESLLQLARAFVWAAGRPHRSGSSTEDEDTAVFCLELLITVTLNNRDRIMLLWQGVYEHMAGIIQTSVFPGLLVEKAVFGLLGVCQRLLPYKEDLAEELLRSLQLILKLDARVADAFCERITQEVMVLVRANAAHIKSTIGWRTVTSLLSITARHPEASEPGFEALTYVMQDGAHLSPANYVLCVDAARAFAEARVGGPGRSVRALDLLSDSVGCLTTWSKVHSESADASSGENVEEPSRYTQELTEMWLRLAQGLRKLCLEQREEVRNHAILCLQGCLSAAEILNLTPVLWAQSFKQVVLNLLDELLELAVRHSKEYKGMEDTLVLSIKFLSKSYLQFLPQLVNLPSFESSWFQVLNHMEIFIKTKFRGKRSEKLQELIPELLRNILQVMHSQGILVQPTSPSQDSMWDLTWKHVGSIVPTLKPDILKENRPEVKDGESAVSQEQTPSASIPCDVESEYTIVEKVDSVSTGDQG</sequence>
<dbReference type="PaxDb" id="3218-PP1S99_63V6.1"/>
<dbReference type="EMBL" id="ABEU02000015">
    <property type="protein sequence ID" value="PNR39338.1"/>
    <property type="molecule type" value="Genomic_DNA"/>
</dbReference>
<dbReference type="SUPFAM" id="SSF48425">
    <property type="entry name" value="Sec7 domain"/>
    <property type="match status" value="1"/>
</dbReference>
<keyword evidence="3" id="KW-0344">Guanine-nucleotide releasing factor</keyword>
<feature type="region of interest" description="Disordered" evidence="4">
    <location>
        <begin position="241"/>
        <end position="273"/>
    </location>
</feature>
<dbReference type="PANTHER" id="PTHR10663:SF388">
    <property type="entry name" value="GOLGI-SPECIFIC BREFELDIN A-RESISTANCE GUANINE NUCLEOTIDE EXCHANGE FACTOR 1"/>
    <property type="match status" value="1"/>
</dbReference>
<dbReference type="FunFam" id="1.10.1000.11:FF:000002">
    <property type="entry name" value="Cytohesin 1"/>
    <property type="match status" value="1"/>
</dbReference>
<organism evidence="6">
    <name type="scientific">Physcomitrium patens</name>
    <name type="common">Spreading-leaved earth moss</name>
    <name type="synonym">Physcomitrella patens</name>
    <dbReference type="NCBI Taxonomy" id="3218"/>
    <lineage>
        <taxon>Eukaryota</taxon>
        <taxon>Viridiplantae</taxon>
        <taxon>Streptophyta</taxon>
        <taxon>Embryophyta</taxon>
        <taxon>Bryophyta</taxon>
        <taxon>Bryophytina</taxon>
        <taxon>Bryopsida</taxon>
        <taxon>Funariidae</taxon>
        <taxon>Funariales</taxon>
        <taxon>Funariaceae</taxon>
        <taxon>Physcomitrium</taxon>
    </lineage>
</organism>
<reference evidence="6 8" key="1">
    <citation type="journal article" date="2008" name="Science">
        <title>The Physcomitrella genome reveals evolutionary insights into the conquest of land by plants.</title>
        <authorList>
            <person name="Rensing S."/>
            <person name="Lang D."/>
            <person name="Zimmer A."/>
            <person name="Terry A."/>
            <person name="Salamov A."/>
            <person name="Shapiro H."/>
            <person name="Nishiyama T."/>
            <person name="Perroud P.-F."/>
            <person name="Lindquist E."/>
            <person name="Kamisugi Y."/>
            <person name="Tanahashi T."/>
            <person name="Sakakibara K."/>
            <person name="Fujita T."/>
            <person name="Oishi K."/>
            <person name="Shin-I T."/>
            <person name="Kuroki Y."/>
            <person name="Toyoda A."/>
            <person name="Suzuki Y."/>
            <person name="Hashimoto A."/>
            <person name="Yamaguchi K."/>
            <person name="Sugano A."/>
            <person name="Kohara Y."/>
            <person name="Fujiyama A."/>
            <person name="Anterola A."/>
            <person name="Aoki S."/>
            <person name="Ashton N."/>
            <person name="Barbazuk W.B."/>
            <person name="Barker E."/>
            <person name="Bennetzen J."/>
            <person name="Bezanilla M."/>
            <person name="Blankenship R."/>
            <person name="Cho S.H."/>
            <person name="Dutcher S."/>
            <person name="Estelle M."/>
            <person name="Fawcett J.A."/>
            <person name="Gundlach H."/>
            <person name="Hanada K."/>
            <person name="Heyl A."/>
            <person name="Hicks K.A."/>
            <person name="Hugh J."/>
            <person name="Lohr M."/>
            <person name="Mayer K."/>
            <person name="Melkozernov A."/>
            <person name="Murata T."/>
            <person name="Nelson D."/>
            <person name="Pils B."/>
            <person name="Prigge M."/>
            <person name="Reiss B."/>
            <person name="Renner T."/>
            <person name="Rombauts S."/>
            <person name="Rushton P."/>
            <person name="Sanderfoot A."/>
            <person name="Schween G."/>
            <person name="Shiu S.-H."/>
            <person name="Stueber K."/>
            <person name="Theodoulou F.L."/>
            <person name="Tu H."/>
            <person name="Van de Peer Y."/>
            <person name="Verrier P.J."/>
            <person name="Waters E."/>
            <person name="Wood A."/>
            <person name="Yang L."/>
            <person name="Cove D."/>
            <person name="Cuming A."/>
            <person name="Hasebe M."/>
            <person name="Lucas S."/>
            <person name="Mishler D.B."/>
            <person name="Reski R."/>
            <person name="Grigoriev I."/>
            <person name="Quatrano R.S."/>
            <person name="Boore J.L."/>
        </authorList>
    </citation>
    <scope>NUCLEOTIDE SEQUENCE [LARGE SCALE GENOMIC DNA]</scope>
    <source>
        <strain evidence="7 8">cv. Gransden 2004</strain>
    </source>
</reference>
<proteinExistence type="predicted"/>
<dbReference type="InterPro" id="IPR000904">
    <property type="entry name" value="Sec7_dom"/>
</dbReference>
<evidence type="ECO:0000256" key="2">
    <source>
        <dbReference type="ARBA" id="ARBA00004514"/>
    </source>
</evidence>
<dbReference type="OrthoDB" id="430364at2759"/>
<dbReference type="InterPro" id="IPR032691">
    <property type="entry name" value="Mon2/Sec7/BIG1-like_HUS"/>
</dbReference>
<gene>
    <name evidence="7" type="primary">LOC112292439</name>
    <name evidence="6" type="ORF">PHYPA_019616</name>
</gene>
<dbReference type="EnsemblPlants" id="Pp3c15_11320V3.1">
    <property type="protein sequence ID" value="Pp3c15_11320V3.1"/>
    <property type="gene ID" value="Pp3c15_11320"/>
</dbReference>
<dbReference type="Gramene" id="Pp3c15_11320V3.2">
    <property type="protein sequence ID" value="Pp3c15_11320V3.2"/>
    <property type="gene ID" value="Pp3c15_11320"/>
</dbReference>
<feature type="compositionally biased region" description="Low complexity" evidence="4">
    <location>
        <begin position="945"/>
        <end position="955"/>
    </location>
</feature>
<dbReference type="SMART" id="SM00222">
    <property type="entry name" value="Sec7"/>
    <property type="match status" value="1"/>
</dbReference>
<comment type="subcellular location">
    <subcellularLocation>
        <location evidence="2">Cytoplasm</location>
        <location evidence="2">Cytosol</location>
    </subcellularLocation>
    <subcellularLocation>
        <location evidence="1">Membrane</location>
        <topology evidence="1">Peripheral membrane protein</topology>
        <orientation evidence="1">Cytoplasmic side</orientation>
    </subcellularLocation>
</comment>
<name>A0A2K1JCV3_PHYPA</name>